<dbReference type="Proteomes" id="UP001201812">
    <property type="component" value="Unassembled WGS sequence"/>
</dbReference>
<evidence type="ECO:0000256" key="1">
    <source>
        <dbReference type="SAM" id="SignalP"/>
    </source>
</evidence>
<evidence type="ECO:0000313" key="2">
    <source>
        <dbReference type="EMBL" id="KAI1694517.1"/>
    </source>
</evidence>
<dbReference type="AlphaFoldDB" id="A0AAD4MGY2"/>
<feature type="signal peptide" evidence="1">
    <location>
        <begin position="1"/>
        <end position="25"/>
    </location>
</feature>
<sequence>MPRAARFVSLLLSLFLSCIIGQAAGNDVKNVGVVCYHIVAISGGSSYTCRVQYDDATGKLQEQPLRYCPTDSYYYFRQGEHCHIVQFTGLNGNQQFMLKNGIESVQIPLPVNPSQHVIGSQDVRLG</sequence>
<dbReference type="PROSITE" id="PS51257">
    <property type="entry name" value="PROKAR_LIPOPROTEIN"/>
    <property type="match status" value="1"/>
</dbReference>
<name>A0AAD4MGY2_9BILA</name>
<dbReference type="EMBL" id="JAKKPZ010000501">
    <property type="protein sequence ID" value="KAI1694517.1"/>
    <property type="molecule type" value="Genomic_DNA"/>
</dbReference>
<accession>A0AAD4MGY2</accession>
<gene>
    <name evidence="2" type="ORF">DdX_20077</name>
</gene>
<organism evidence="2 3">
    <name type="scientific">Ditylenchus destructor</name>
    <dbReference type="NCBI Taxonomy" id="166010"/>
    <lineage>
        <taxon>Eukaryota</taxon>
        <taxon>Metazoa</taxon>
        <taxon>Ecdysozoa</taxon>
        <taxon>Nematoda</taxon>
        <taxon>Chromadorea</taxon>
        <taxon>Rhabditida</taxon>
        <taxon>Tylenchina</taxon>
        <taxon>Tylenchomorpha</taxon>
        <taxon>Sphaerularioidea</taxon>
        <taxon>Anguinidae</taxon>
        <taxon>Anguininae</taxon>
        <taxon>Ditylenchus</taxon>
    </lineage>
</organism>
<evidence type="ECO:0000313" key="3">
    <source>
        <dbReference type="Proteomes" id="UP001201812"/>
    </source>
</evidence>
<feature type="chain" id="PRO_5042201055" description="Cuticular protein" evidence="1">
    <location>
        <begin position="26"/>
        <end position="126"/>
    </location>
</feature>
<evidence type="ECO:0008006" key="4">
    <source>
        <dbReference type="Google" id="ProtNLM"/>
    </source>
</evidence>
<keyword evidence="1" id="KW-0732">Signal</keyword>
<comment type="caution">
    <text evidence="2">The sequence shown here is derived from an EMBL/GenBank/DDBJ whole genome shotgun (WGS) entry which is preliminary data.</text>
</comment>
<proteinExistence type="predicted"/>
<keyword evidence="3" id="KW-1185">Reference proteome</keyword>
<reference evidence="2" key="1">
    <citation type="submission" date="2022-01" db="EMBL/GenBank/DDBJ databases">
        <title>Genome Sequence Resource for Two Populations of Ditylenchus destructor, the Migratory Endoparasitic Phytonematode.</title>
        <authorList>
            <person name="Zhang H."/>
            <person name="Lin R."/>
            <person name="Xie B."/>
        </authorList>
    </citation>
    <scope>NUCLEOTIDE SEQUENCE</scope>
    <source>
        <strain evidence="2">BazhouSP</strain>
    </source>
</reference>
<protein>
    <recommendedName>
        <fullName evidence="4">Cuticular protein</fullName>
    </recommendedName>
</protein>